<dbReference type="AlphaFoldDB" id="A0A6G0TY56"/>
<gene>
    <name evidence="1" type="ORF">AGLY_005131</name>
</gene>
<dbReference type="EMBL" id="VYZN01000014">
    <property type="protein sequence ID" value="KAE9539879.1"/>
    <property type="molecule type" value="Genomic_DNA"/>
</dbReference>
<comment type="caution">
    <text evidence="1">The sequence shown here is derived from an EMBL/GenBank/DDBJ whole genome shotgun (WGS) entry which is preliminary data.</text>
</comment>
<keyword evidence="2" id="KW-1185">Reference proteome</keyword>
<protein>
    <submittedName>
        <fullName evidence="1">Uncharacterized protein</fullName>
    </submittedName>
</protein>
<dbReference type="Proteomes" id="UP000475862">
    <property type="component" value="Unassembled WGS sequence"/>
</dbReference>
<reference evidence="1 2" key="1">
    <citation type="submission" date="2019-08" db="EMBL/GenBank/DDBJ databases">
        <title>The genome of the soybean aphid Biotype 1, its phylome, world population structure and adaptation to the North American continent.</title>
        <authorList>
            <person name="Giordano R."/>
            <person name="Donthu R.K."/>
            <person name="Hernandez A.G."/>
            <person name="Wright C.L."/>
            <person name="Zimin A.V."/>
        </authorList>
    </citation>
    <scope>NUCLEOTIDE SEQUENCE [LARGE SCALE GENOMIC DNA]</scope>
    <source>
        <tissue evidence="1">Whole aphids</tissue>
    </source>
</reference>
<evidence type="ECO:0000313" key="1">
    <source>
        <dbReference type="EMBL" id="KAE9539879.1"/>
    </source>
</evidence>
<proteinExistence type="predicted"/>
<accession>A0A6G0TY56</accession>
<organism evidence="1 2">
    <name type="scientific">Aphis glycines</name>
    <name type="common">Soybean aphid</name>
    <dbReference type="NCBI Taxonomy" id="307491"/>
    <lineage>
        <taxon>Eukaryota</taxon>
        <taxon>Metazoa</taxon>
        <taxon>Ecdysozoa</taxon>
        <taxon>Arthropoda</taxon>
        <taxon>Hexapoda</taxon>
        <taxon>Insecta</taxon>
        <taxon>Pterygota</taxon>
        <taxon>Neoptera</taxon>
        <taxon>Paraneoptera</taxon>
        <taxon>Hemiptera</taxon>
        <taxon>Sternorrhyncha</taxon>
        <taxon>Aphidomorpha</taxon>
        <taxon>Aphidoidea</taxon>
        <taxon>Aphididae</taxon>
        <taxon>Aphidini</taxon>
        <taxon>Aphis</taxon>
        <taxon>Aphis</taxon>
    </lineage>
</organism>
<name>A0A6G0TY56_APHGL</name>
<evidence type="ECO:0000313" key="2">
    <source>
        <dbReference type="Proteomes" id="UP000475862"/>
    </source>
</evidence>
<sequence length="200" mass="23418">MNQDYLEVKSIFLVNLSTIANLMQKQFKATLYTNCLLEQLFQSNNQTIQPASLSNTFHNLPLNSLEDVVEMKNKLKDPVKLLKTMKVPKYSTRNRHYITKKEKGVWDFDNVFQEHDYFNSNSTVFDCVFKQCLDSLKPEYGQVIIPEAELVNLKTRGFLTHPSKNLYLLIQMIEVYFEKDTELSNILEETCEDFLVEILN</sequence>